<organism evidence="1">
    <name type="scientific">Shigella flexneri</name>
    <dbReference type="NCBI Taxonomy" id="623"/>
    <lineage>
        <taxon>Bacteria</taxon>
        <taxon>Pseudomonadati</taxon>
        <taxon>Pseudomonadota</taxon>
        <taxon>Gammaproteobacteria</taxon>
        <taxon>Enterobacterales</taxon>
        <taxon>Enterobacteriaceae</taxon>
        <taxon>Shigella</taxon>
    </lineage>
</organism>
<dbReference type="InterPro" id="IPR018880">
    <property type="entry name" value="Phage_P4_Ash"/>
</dbReference>
<dbReference type="Pfam" id="PF10554">
    <property type="entry name" value="Phage_ASH"/>
    <property type="match status" value="1"/>
</dbReference>
<evidence type="ECO:0000313" key="1">
    <source>
        <dbReference type="EMBL" id="ANH58127.1"/>
    </source>
</evidence>
<dbReference type="EMBL" id="KR920048">
    <property type="protein sequence ID" value="ANH58127.1"/>
    <property type="molecule type" value="Genomic_DNA"/>
</dbReference>
<sequence>MLFTNKIKATAEGRQRTCIKLERIANNAIFTAGGQCDLCGGHTFNTSDHMGRKTGYTRRIPYKTGIGITTPLKQKATHDAPASFLLSVHTHTLSMVGCMGLTSVRLVSFCASCGNPVQSTASELTTSCGGYIPTQKEAAKWLLSLPSHILRTPLSGALSSLIRVITASFTSWRQPNEKRVTIARPVVLPYSLPVFVRG</sequence>
<proteinExistence type="predicted"/>
<accession>A0A1S5R848</accession>
<reference evidence="1" key="2">
    <citation type="journal article" date="2016" name="BMC Microbiol.">
        <title>Shigella flexneri serotype 1c derived from serotype 1a by acquisition of gtrIC gene cluster via a bacteriophage.</title>
        <authorList>
            <person name="Tang S.S."/>
            <person name="Carlin N.I."/>
            <person name="Talukder K.A."/>
            <person name="Cam P.D."/>
            <person name="Verma N.K."/>
        </authorList>
    </citation>
    <scope>NUCLEOTIDE SEQUENCE</scope>
    <source>
        <strain evidence="1">Y394</strain>
    </source>
</reference>
<reference evidence="1" key="1">
    <citation type="submission" date="2015-05" db="EMBL/GenBank/DDBJ databases">
        <authorList>
            <person name="Wang D.B."/>
            <person name="Wang M."/>
        </authorList>
    </citation>
    <scope>NUCLEOTIDE SEQUENCE</scope>
    <source>
        <strain evidence="1">Y394</strain>
    </source>
</reference>
<protein>
    <submittedName>
        <fullName evidence="1">Putative prophage protein</fullName>
    </submittedName>
</protein>
<dbReference type="AlphaFoldDB" id="A0A1S5R848"/>
<name>A0A1S5R848_SHIFL</name>